<dbReference type="Pfam" id="PF19301">
    <property type="entry name" value="LigXa_C"/>
    <property type="match status" value="1"/>
</dbReference>
<name>A0ABV7L3K6_9PROT</name>
<evidence type="ECO:0000256" key="4">
    <source>
        <dbReference type="ARBA" id="ARBA00023004"/>
    </source>
</evidence>
<evidence type="ECO:0000256" key="1">
    <source>
        <dbReference type="ARBA" id="ARBA00022714"/>
    </source>
</evidence>
<dbReference type="PANTHER" id="PTHR21266:SF59">
    <property type="entry name" value="BLR4922 PROTEIN"/>
    <property type="match status" value="1"/>
</dbReference>
<dbReference type="Gene3D" id="3.90.380.10">
    <property type="entry name" value="Naphthalene 1,2-dioxygenase Alpha Subunit, Chain A, domain 1"/>
    <property type="match status" value="1"/>
</dbReference>
<sequence length="421" mass="47469">MLKHDDNELLARVGPGTPMGELFRRLWLPALMPSELPEPDCAPVRLRILGEDLVAFRDTEGRIGILQEFCPHRRASLFFGRNEECGLRCVYHGWKFDVEGRCTDMPSEPPETDFKHKVRMTAYPSLEWGGLIWIYMGPPERKPSPPEYEWALLPAAQRWQRKWIYEANYFQGMEGEIDTCHTSFLHAYKDKSSLVANLAKAHDAWQADKAPQLTVRRAPYGLYYGSRRNLGDGQYNWRITQWLLPTFSLIPQPGYPVSCRGYVPIDDHRTMVFNTSYNREAPMPAEDIEKLETGMTAAPELIPGTFLPVTNMANDYMIDREVQRTVSSTGIPGVNNQDRALVETMGPIVDRSKEHLGTSDAAVILARRIMLEHAKALAAGEEPLPTDGSIYRVRSLDVTTAIPDLDTLVATHGAELEVAAA</sequence>
<dbReference type="InterPro" id="IPR036922">
    <property type="entry name" value="Rieske_2Fe-2S_sf"/>
</dbReference>
<feature type="domain" description="Rieske" evidence="6">
    <location>
        <begin position="27"/>
        <end position="134"/>
    </location>
</feature>
<dbReference type="PROSITE" id="PS51296">
    <property type="entry name" value="RIESKE"/>
    <property type="match status" value="1"/>
</dbReference>
<organism evidence="7 8">
    <name type="scientific">Marinibaculum pumilum</name>
    <dbReference type="NCBI Taxonomy" id="1766165"/>
    <lineage>
        <taxon>Bacteria</taxon>
        <taxon>Pseudomonadati</taxon>
        <taxon>Pseudomonadota</taxon>
        <taxon>Alphaproteobacteria</taxon>
        <taxon>Rhodospirillales</taxon>
        <taxon>Rhodospirillaceae</taxon>
        <taxon>Marinibaculum</taxon>
    </lineage>
</organism>
<keyword evidence="5" id="KW-0411">Iron-sulfur</keyword>
<dbReference type="CDD" id="cd03479">
    <property type="entry name" value="Rieske_RO_Alpha_PhDO_like"/>
    <property type="match status" value="1"/>
</dbReference>
<gene>
    <name evidence="7" type="ORF">ACFOGJ_18295</name>
</gene>
<evidence type="ECO:0000313" key="8">
    <source>
        <dbReference type="Proteomes" id="UP001595528"/>
    </source>
</evidence>
<evidence type="ECO:0000256" key="3">
    <source>
        <dbReference type="ARBA" id="ARBA00023002"/>
    </source>
</evidence>
<keyword evidence="4" id="KW-0408">Iron</keyword>
<keyword evidence="8" id="KW-1185">Reference proteome</keyword>
<dbReference type="Gene3D" id="2.102.10.10">
    <property type="entry name" value="Rieske [2Fe-2S] iron-sulphur domain"/>
    <property type="match status" value="1"/>
</dbReference>
<dbReference type="InterPro" id="IPR017941">
    <property type="entry name" value="Rieske_2Fe-2S"/>
</dbReference>
<comment type="caution">
    <text evidence="7">The sequence shown here is derived from an EMBL/GenBank/DDBJ whole genome shotgun (WGS) entry which is preliminary data.</text>
</comment>
<dbReference type="InterPro" id="IPR050584">
    <property type="entry name" value="Cholesterol_7-desaturase"/>
</dbReference>
<evidence type="ECO:0000259" key="6">
    <source>
        <dbReference type="PROSITE" id="PS51296"/>
    </source>
</evidence>
<dbReference type="SUPFAM" id="SSF55961">
    <property type="entry name" value="Bet v1-like"/>
    <property type="match status" value="1"/>
</dbReference>
<dbReference type="EMBL" id="JBHRTR010000031">
    <property type="protein sequence ID" value="MFC3229203.1"/>
    <property type="molecule type" value="Genomic_DNA"/>
</dbReference>
<dbReference type="SUPFAM" id="SSF50022">
    <property type="entry name" value="ISP domain"/>
    <property type="match status" value="1"/>
</dbReference>
<proteinExistence type="predicted"/>
<protein>
    <submittedName>
        <fullName evidence="7">Rieske 2Fe-2S domain-containing protein</fullName>
    </submittedName>
</protein>
<keyword evidence="2" id="KW-0479">Metal-binding</keyword>
<dbReference type="PANTHER" id="PTHR21266">
    <property type="entry name" value="IRON-SULFUR DOMAIN CONTAINING PROTEIN"/>
    <property type="match status" value="1"/>
</dbReference>
<dbReference type="PROSITE" id="PS00570">
    <property type="entry name" value="RING_HYDROXYL_ALPHA"/>
    <property type="match status" value="1"/>
</dbReference>
<reference evidence="8" key="1">
    <citation type="journal article" date="2019" name="Int. J. Syst. Evol. Microbiol.">
        <title>The Global Catalogue of Microorganisms (GCM) 10K type strain sequencing project: providing services to taxonomists for standard genome sequencing and annotation.</title>
        <authorList>
            <consortium name="The Broad Institute Genomics Platform"/>
            <consortium name="The Broad Institute Genome Sequencing Center for Infectious Disease"/>
            <person name="Wu L."/>
            <person name="Ma J."/>
        </authorList>
    </citation>
    <scope>NUCLEOTIDE SEQUENCE [LARGE SCALE GENOMIC DNA]</scope>
    <source>
        <strain evidence="8">KCTC 42964</strain>
    </source>
</reference>
<dbReference type="Proteomes" id="UP001595528">
    <property type="component" value="Unassembled WGS sequence"/>
</dbReference>
<evidence type="ECO:0000313" key="7">
    <source>
        <dbReference type="EMBL" id="MFC3229203.1"/>
    </source>
</evidence>
<keyword evidence="3" id="KW-0560">Oxidoreductase</keyword>
<keyword evidence="1" id="KW-0001">2Fe-2S</keyword>
<evidence type="ECO:0000256" key="2">
    <source>
        <dbReference type="ARBA" id="ARBA00022723"/>
    </source>
</evidence>
<accession>A0ABV7L3K6</accession>
<dbReference type="RefSeq" id="WP_379903186.1">
    <property type="nucleotide sequence ID" value="NZ_JBHRTR010000031.1"/>
</dbReference>
<dbReference type="InterPro" id="IPR015881">
    <property type="entry name" value="ARHD_Rieske_2Fe_2S"/>
</dbReference>
<evidence type="ECO:0000256" key="5">
    <source>
        <dbReference type="ARBA" id="ARBA00023014"/>
    </source>
</evidence>
<dbReference type="Pfam" id="PF00355">
    <property type="entry name" value="Rieske"/>
    <property type="match status" value="1"/>
</dbReference>
<dbReference type="InterPro" id="IPR045623">
    <property type="entry name" value="LigXa_C"/>
</dbReference>